<dbReference type="Proteomes" id="UP000886198">
    <property type="component" value="Unassembled WGS sequence"/>
</dbReference>
<feature type="domain" description="Large ribosomal subunit protein bL25 L25" evidence="3">
    <location>
        <begin position="6"/>
        <end position="82"/>
    </location>
</feature>
<reference evidence="4" key="1">
    <citation type="journal article" date="2020" name="mSystems">
        <title>Genome- and Community-Level Interaction Insights into Carbon Utilization and Element Cycling Functions of Hydrothermarchaeota in Hydrothermal Sediment.</title>
        <authorList>
            <person name="Zhou Z."/>
            <person name="Liu Y."/>
            <person name="Xu W."/>
            <person name="Pan J."/>
            <person name="Luo Z.H."/>
            <person name="Li M."/>
        </authorList>
    </citation>
    <scope>NUCLEOTIDE SEQUENCE [LARGE SCALE GENOMIC DNA]</scope>
    <source>
        <strain evidence="4">SpSt-1179</strain>
    </source>
</reference>
<dbReference type="EMBL" id="DSBT01000292">
    <property type="protein sequence ID" value="HDP78400.1"/>
    <property type="molecule type" value="Genomic_DNA"/>
</dbReference>
<dbReference type="InterPro" id="IPR011035">
    <property type="entry name" value="Ribosomal_bL25/Gln-tRNA_synth"/>
</dbReference>
<proteinExistence type="predicted"/>
<sequence>MHEINLVAEPRNGDTKAKILMNQGRIPAVVYGPEMETISISLDKVEVLRIMNRVAETTSIVLSLDGKEYRAFLKGVQRDKVT</sequence>
<dbReference type="Pfam" id="PF01386">
    <property type="entry name" value="Ribosomal_L25p"/>
    <property type="match status" value="1"/>
</dbReference>
<evidence type="ECO:0000313" key="4">
    <source>
        <dbReference type="EMBL" id="HDP78400.1"/>
    </source>
</evidence>
<dbReference type="GO" id="GO:0006412">
    <property type="term" value="P:translation"/>
    <property type="evidence" value="ECO:0007669"/>
    <property type="project" value="InterPro"/>
</dbReference>
<name>A0A7C1GU38_9BACT</name>
<gene>
    <name evidence="4" type="ORF">ENN47_09515</name>
</gene>
<organism evidence="4">
    <name type="scientific">Mesotoga infera</name>
    <dbReference type="NCBI Taxonomy" id="1236046"/>
    <lineage>
        <taxon>Bacteria</taxon>
        <taxon>Thermotogati</taxon>
        <taxon>Thermotogota</taxon>
        <taxon>Thermotogae</taxon>
        <taxon>Kosmotogales</taxon>
        <taxon>Kosmotogaceae</taxon>
        <taxon>Mesotoga</taxon>
    </lineage>
</organism>
<dbReference type="AlphaFoldDB" id="A0A7C1GU38"/>
<dbReference type="Gene3D" id="2.40.240.10">
    <property type="entry name" value="Ribosomal Protein L25, Chain P"/>
    <property type="match status" value="1"/>
</dbReference>
<evidence type="ECO:0000256" key="1">
    <source>
        <dbReference type="ARBA" id="ARBA00022980"/>
    </source>
</evidence>
<evidence type="ECO:0000259" key="3">
    <source>
        <dbReference type="Pfam" id="PF01386"/>
    </source>
</evidence>
<dbReference type="SUPFAM" id="SSF50715">
    <property type="entry name" value="Ribosomal protein L25-like"/>
    <property type="match status" value="1"/>
</dbReference>
<dbReference type="InterPro" id="IPR020056">
    <property type="entry name" value="Rbsml_bL25/Gln-tRNA_synth_N"/>
</dbReference>
<keyword evidence="2" id="KW-0687">Ribonucleoprotein</keyword>
<accession>A0A7C1GU38</accession>
<keyword evidence="1 4" id="KW-0689">Ribosomal protein</keyword>
<evidence type="ECO:0000256" key="2">
    <source>
        <dbReference type="ARBA" id="ARBA00023274"/>
    </source>
</evidence>
<dbReference type="GO" id="GO:1990904">
    <property type="term" value="C:ribonucleoprotein complex"/>
    <property type="evidence" value="ECO:0007669"/>
    <property type="project" value="UniProtKB-KW"/>
</dbReference>
<dbReference type="InterPro" id="IPR029751">
    <property type="entry name" value="Ribosomal_L25_dom"/>
</dbReference>
<feature type="non-terminal residue" evidence="4">
    <location>
        <position position="82"/>
    </location>
</feature>
<protein>
    <submittedName>
        <fullName evidence="4">50S ribosomal protein L25</fullName>
    </submittedName>
</protein>
<comment type="caution">
    <text evidence="4">The sequence shown here is derived from an EMBL/GenBank/DDBJ whole genome shotgun (WGS) entry which is preliminary data.</text>
</comment>
<dbReference type="CDD" id="cd00495">
    <property type="entry name" value="Ribosomal_L25_TL5_CTC"/>
    <property type="match status" value="1"/>
</dbReference>
<dbReference type="GO" id="GO:0005840">
    <property type="term" value="C:ribosome"/>
    <property type="evidence" value="ECO:0007669"/>
    <property type="project" value="UniProtKB-KW"/>
</dbReference>
<dbReference type="GO" id="GO:0003735">
    <property type="term" value="F:structural constituent of ribosome"/>
    <property type="evidence" value="ECO:0007669"/>
    <property type="project" value="InterPro"/>
</dbReference>